<dbReference type="EMBL" id="CP111014">
    <property type="protein sequence ID" value="WAQ99180.1"/>
    <property type="molecule type" value="Genomic_DNA"/>
</dbReference>
<evidence type="ECO:0000313" key="1">
    <source>
        <dbReference type="EMBL" id="WAQ99180.1"/>
    </source>
</evidence>
<dbReference type="Proteomes" id="UP001164746">
    <property type="component" value="Chromosome 3"/>
</dbReference>
<accession>A0ABY7DR74</accession>
<protein>
    <submittedName>
        <fullName evidence="1">Uncharacterized protein</fullName>
    </submittedName>
</protein>
<keyword evidence="2" id="KW-1185">Reference proteome</keyword>
<sequence>MGPAHALTDIGDSRGLQGTRGLSSGDMVTSGLDCNTYPIVCTYPFIGHIEVHVYKEVDPATHRLLCVYTQTVQHSNKLWVFQDVKYGLTHCRLIFQSCYMHCCVPWPFLPPDFENTDHFLSDSNLTGY</sequence>
<proteinExistence type="predicted"/>
<evidence type="ECO:0000313" key="2">
    <source>
        <dbReference type="Proteomes" id="UP001164746"/>
    </source>
</evidence>
<organism evidence="1 2">
    <name type="scientific">Mya arenaria</name>
    <name type="common">Soft-shell clam</name>
    <dbReference type="NCBI Taxonomy" id="6604"/>
    <lineage>
        <taxon>Eukaryota</taxon>
        <taxon>Metazoa</taxon>
        <taxon>Spiralia</taxon>
        <taxon>Lophotrochozoa</taxon>
        <taxon>Mollusca</taxon>
        <taxon>Bivalvia</taxon>
        <taxon>Autobranchia</taxon>
        <taxon>Heteroconchia</taxon>
        <taxon>Euheterodonta</taxon>
        <taxon>Imparidentia</taxon>
        <taxon>Neoheterodontei</taxon>
        <taxon>Myida</taxon>
        <taxon>Myoidea</taxon>
        <taxon>Myidae</taxon>
        <taxon>Mya</taxon>
    </lineage>
</organism>
<gene>
    <name evidence="1" type="ORF">MAR_023553</name>
</gene>
<name>A0ABY7DR74_MYAAR</name>
<reference evidence="1" key="1">
    <citation type="submission" date="2022-11" db="EMBL/GenBank/DDBJ databases">
        <title>Centuries of genome instability and evolution in soft-shell clam transmissible cancer (bioRxiv).</title>
        <authorList>
            <person name="Hart S.F.M."/>
            <person name="Yonemitsu M.A."/>
            <person name="Giersch R.M."/>
            <person name="Beal B.F."/>
            <person name="Arriagada G."/>
            <person name="Davis B.W."/>
            <person name="Ostrander E.A."/>
            <person name="Goff S.P."/>
            <person name="Metzger M.J."/>
        </authorList>
    </citation>
    <scope>NUCLEOTIDE SEQUENCE</scope>
    <source>
        <strain evidence="1">MELC-2E11</strain>
        <tissue evidence="1">Siphon/mantle</tissue>
    </source>
</reference>